<dbReference type="SUPFAM" id="SSF53335">
    <property type="entry name" value="S-adenosyl-L-methionine-dependent methyltransferases"/>
    <property type="match status" value="1"/>
</dbReference>
<dbReference type="EMBL" id="BAAARJ010000003">
    <property type="protein sequence ID" value="GAA2598064.1"/>
    <property type="molecule type" value="Genomic_DNA"/>
</dbReference>
<proteinExistence type="predicted"/>
<dbReference type="PANTHER" id="PTHR43712:SF2">
    <property type="entry name" value="O-METHYLTRANSFERASE CICE"/>
    <property type="match status" value="1"/>
</dbReference>
<keyword evidence="3" id="KW-0949">S-adenosyl-L-methionine</keyword>
<dbReference type="Pfam" id="PF00891">
    <property type="entry name" value="Methyltransf_2"/>
    <property type="match status" value="1"/>
</dbReference>
<comment type="caution">
    <text evidence="7">The sequence shown here is derived from an EMBL/GenBank/DDBJ whole genome shotgun (WGS) entry which is preliminary data.</text>
</comment>
<dbReference type="InterPro" id="IPR036388">
    <property type="entry name" value="WH-like_DNA-bd_sf"/>
</dbReference>
<evidence type="ECO:0000259" key="5">
    <source>
        <dbReference type="Pfam" id="PF00891"/>
    </source>
</evidence>
<dbReference type="Gene3D" id="3.40.50.150">
    <property type="entry name" value="Vaccinia Virus protein VP39"/>
    <property type="match status" value="1"/>
</dbReference>
<dbReference type="Gene3D" id="1.10.10.10">
    <property type="entry name" value="Winged helix-like DNA-binding domain superfamily/Winged helix DNA-binding domain"/>
    <property type="match status" value="1"/>
</dbReference>
<dbReference type="InterPro" id="IPR029063">
    <property type="entry name" value="SAM-dependent_MTases_sf"/>
</dbReference>
<gene>
    <name evidence="7" type="ORF">GCM10009863_09290</name>
</gene>
<evidence type="ECO:0000313" key="8">
    <source>
        <dbReference type="Proteomes" id="UP001501447"/>
    </source>
</evidence>
<dbReference type="Pfam" id="PF08100">
    <property type="entry name" value="Dimerisation"/>
    <property type="match status" value="1"/>
</dbReference>
<evidence type="ECO:0000313" key="7">
    <source>
        <dbReference type="EMBL" id="GAA2598064.1"/>
    </source>
</evidence>
<dbReference type="PIRSF" id="PIRSF005739">
    <property type="entry name" value="O-mtase"/>
    <property type="match status" value="1"/>
</dbReference>
<dbReference type="InterPro" id="IPR036390">
    <property type="entry name" value="WH_DNA-bd_sf"/>
</dbReference>
<feature type="region of interest" description="Disordered" evidence="4">
    <location>
        <begin position="1"/>
        <end position="28"/>
    </location>
</feature>
<dbReference type="PANTHER" id="PTHR43712">
    <property type="entry name" value="PUTATIVE (AFU_ORTHOLOGUE AFUA_4G14580)-RELATED"/>
    <property type="match status" value="1"/>
</dbReference>
<accession>A0ABN3PTM7</accession>
<dbReference type="InterPro" id="IPR001077">
    <property type="entry name" value="COMT_C"/>
</dbReference>
<dbReference type="RefSeq" id="WP_344562435.1">
    <property type="nucleotide sequence ID" value="NZ_BAAARJ010000003.1"/>
</dbReference>
<name>A0ABN3PTM7_9ACTN</name>
<feature type="domain" description="O-methyltransferase dimerisation" evidence="6">
    <location>
        <begin position="38"/>
        <end position="113"/>
    </location>
</feature>
<dbReference type="PROSITE" id="PS51683">
    <property type="entry name" value="SAM_OMT_II"/>
    <property type="match status" value="1"/>
</dbReference>
<evidence type="ECO:0000256" key="1">
    <source>
        <dbReference type="ARBA" id="ARBA00022603"/>
    </source>
</evidence>
<dbReference type="GO" id="GO:0032259">
    <property type="term" value="P:methylation"/>
    <property type="evidence" value="ECO:0007669"/>
    <property type="project" value="UniProtKB-KW"/>
</dbReference>
<evidence type="ECO:0000256" key="4">
    <source>
        <dbReference type="SAM" id="MobiDB-lite"/>
    </source>
</evidence>
<keyword evidence="2" id="KW-0808">Transferase</keyword>
<dbReference type="InterPro" id="IPR012967">
    <property type="entry name" value="COMT_dimerisation"/>
</dbReference>
<sequence length="357" mass="37928">MTSATTPAPQGSAALHDPSRPSDATDPNDPFGIAAFGLGFASAKLLLSALELGVFTALDGTADGSAEAEELRAALGLHPRAAADFFDALTAAGLLERHYGRYRNSERAQRHLVRGPGYQGGFLEGANFVLYPAWGRLTEALRTGAPQAEGDFEAMLGDPHARRMFLTMQDSLSGPLIPHLLDALDWSAYTTLTDVGGARGNLAGHLVRARPGLTGTVFDRPQNAEPCAEHTAGLGVAERITFTGGDFFTDPLPPADVVVIGHVLADFSRDERRALIEKAYTAVHEGGTLLVYDPMNGDKPELASLIASLHMLVMTPAGAGYHPDHCAGWMERSGFTDIARRPLPLGNTLLIARKRAA</sequence>
<protein>
    <submittedName>
        <fullName evidence="7">Methyltransferase</fullName>
    </submittedName>
</protein>
<reference evidence="7 8" key="1">
    <citation type="journal article" date="2019" name="Int. J. Syst. Evol. Microbiol.">
        <title>The Global Catalogue of Microorganisms (GCM) 10K type strain sequencing project: providing services to taxonomists for standard genome sequencing and annotation.</title>
        <authorList>
            <consortium name="The Broad Institute Genomics Platform"/>
            <consortium name="The Broad Institute Genome Sequencing Center for Infectious Disease"/>
            <person name="Wu L."/>
            <person name="Ma J."/>
        </authorList>
    </citation>
    <scope>NUCLEOTIDE SEQUENCE [LARGE SCALE GENOMIC DNA]</scope>
    <source>
        <strain evidence="7 8">JCM 16373</strain>
    </source>
</reference>
<dbReference type="Proteomes" id="UP001501447">
    <property type="component" value="Unassembled WGS sequence"/>
</dbReference>
<evidence type="ECO:0000259" key="6">
    <source>
        <dbReference type="Pfam" id="PF08100"/>
    </source>
</evidence>
<dbReference type="InterPro" id="IPR016461">
    <property type="entry name" value="COMT-like"/>
</dbReference>
<organism evidence="7 8">
    <name type="scientific">Streptomyces axinellae</name>
    <dbReference type="NCBI Taxonomy" id="552788"/>
    <lineage>
        <taxon>Bacteria</taxon>
        <taxon>Bacillati</taxon>
        <taxon>Actinomycetota</taxon>
        <taxon>Actinomycetes</taxon>
        <taxon>Kitasatosporales</taxon>
        <taxon>Streptomycetaceae</taxon>
        <taxon>Streptomyces</taxon>
    </lineage>
</organism>
<dbReference type="GO" id="GO:0008168">
    <property type="term" value="F:methyltransferase activity"/>
    <property type="evidence" value="ECO:0007669"/>
    <property type="project" value="UniProtKB-KW"/>
</dbReference>
<keyword evidence="8" id="KW-1185">Reference proteome</keyword>
<feature type="domain" description="O-methyltransferase C-terminal" evidence="5">
    <location>
        <begin position="134"/>
        <end position="335"/>
    </location>
</feature>
<evidence type="ECO:0000256" key="2">
    <source>
        <dbReference type="ARBA" id="ARBA00022679"/>
    </source>
</evidence>
<dbReference type="SUPFAM" id="SSF46785">
    <property type="entry name" value="Winged helix' DNA-binding domain"/>
    <property type="match status" value="1"/>
</dbReference>
<keyword evidence="1 7" id="KW-0489">Methyltransferase</keyword>
<evidence type="ECO:0000256" key="3">
    <source>
        <dbReference type="ARBA" id="ARBA00022691"/>
    </source>
</evidence>